<keyword evidence="6" id="KW-0862">Zinc</keyword>
<dbReference type="InterPro" id="IPR002893">
    <property type="entry name" value="Znf_MYND"/>
</dbReference>
<dbReference type="PANTHER" id="PTHR12197:SF288">
    <property type="entry name" value="HISTONE-LYSINE N-METHYLTRANSFERASE SMYD3"/>
    <property type="match status" value="1"/>
</dbReference>
<organism evidence="10 11">
    <name type="scientific">Carlito syrichta</name>
    <name type="common">Philippine tarsier</name>
    <name type="synonym">Tarsius syrichta</name>
    <dbReference type="NCBI Taxonomy" id="1868482"/>
    <lineage>
        <taxon>Eukaryota</taxon>
        <taxon>Metazoa</taxon>
        <taxon>Chordata</taxon>
        <taxon>Craniata</taxon>
        <taxon>Vertebrata</taxon>
        <taxon>Euteleostomi</taxon>
        <taxon>Mammalia</taxon>
        <taxon>Eutheria</taxon>
        <taxon>Euarchontoglires</taxon>
        <taxon>Primates</taxon>
        <taxon>Haplorrhini</taxon>
        <taxon>Tarsiiformes</taxon>
        <taxon>Tarsiidae</taxon>
        <taxon>Carlito</taxon>
    </lineage>
</organism>
<accession>A0A3Q0E4F7</accession>
<evidence type="ECO:0000313" key="11">
    <source>
        <dbReference type="RefSeq" id="XP_021569792.1"/>
    </source>
</evidence>
<keyword evidence="2" id="KW-0808">Transferase</keyword>
<dbReference type="PROSITE" id="PS50865">
    <property type="entry name" value="ZF_MYND_2"/>
    <property type="match status" value="1"/>
</dbReference>
<dbReference type="GO" id="GO:0008270">
    <property type="term" value="F:zinc ion binding"/>
    <property type="evidence" value="ECO:0007669"/>
    <property type="project" value="UniProtKB-KW"/>
</dbReference>
<dbReference type="EC" id="2.1.1.354" evidence="1"/>
<protein>
    <recommendedName>
        <fullName evidence="1">[histone H3]-lysine(4) N-trimethyltransferase</fullName>
        <ecNumber evidence="1">2.1.1.354</ecNumber>
    </recommendedName>
</protein>
<dbReference type="Proteomes" id="UP000189704">
    <property type="component" value="Unplaced"/>
</dbReference>
<evidence type="ECO:0000313" key="10">
    <source>
        <dbReference type="Proteomes" id="UP000189704"/>
    </source>
</evidence>
<evidence type="ECO:0000256" key="3">
    <source>
        <dbReference type="ARBA" id="ARBA00022691"/>
    </source>
</evidence>
<dbReference type="STRING" id="1868482.ENSTSYP00000029853"/>
<dbReference type="OrthoDB" id="265717at2759"/>
<evidence type="ECO:0000256" key="5">
    <source>
        <dbReference type="ARBA" id="ARBA00022771"/>
    </source>
</evidence>
<dbReference type="InterPro" id="IPR050869">
    <property type="entry name" value="H3K4_H4K5_MeTrfase"/>
</dbReference>
<gene>
    <name evidence="11" type="primary">LOC103263730</name>
</gene>
<dbReference type="GO" id="GO:0005634">
    <property type="term" value="C:nucleus"/>
    <property type="evidence" value="ECO:0007669"/>
    <property type="project" value="TreeGrafter"/>
</dbReference>
<keyword evidence="4" id="KW-0479">Metal-binding</keyword>
<name>A0A3Q0E4F7_CARSF</name>
<evidence type="ECO:0000256" key="4">
    <source>
        <dbReference type="ARBA" id="ARBA00022723"/>
    </source>
</evidence>
<keyword evidence="5 8" id="KW-0863">Zinc-finger</keyword>
<dbReference type="GO" id="GO:0140999">
    <property type="term" value="F:histone H3K4 trimethyltransferase activity"/>
    <property type="evidence" value="ECO:0007669"/>
    <property type="project" value="UniProtKB-EC"/>
</dbReference>
<evidence type="ECO:0000256" key="7">
    <source>
        <dbReference type="ARBA" id="ARBA00047571"/>
    </source>
</evidence>
<keyword evidence="2" id="KW-0489">Methyltransferase</keyword>
<proteinExistence type="predicted"/>
<reference evidence="11" key="1">
    <citation type="submission" date="2025-08" db="UniProtKB">
        <authorList>
            <consortium name="RefSeq"/>
        </authorList>
    </citation>
    <scope>IDENTIFICATION</scope>
</reference>
<keyword evidence="10" id="KW-1185">Reference proteome</keyword>
<dbReference type="FunFam" id="6.10.140.2220:FF:000017">
    <property type="entry name" value="Histone-lysine N-methyltransferase SMYD3"/>
    <property type="match status" value="1"/>
</dbReference>
<dbReference type="PANTHER" id="PTHR12197">
    <property type="entry name" value="HISTONE-LYSINE N-METHYLTRANSFERASE SMYD"/>
    <property type="match status" value="1"/>
</dbReference>
<dbReference type="Gene3D" id="6.10.140.2220">
    <property type="match status" value="1"/>
</dbReference>
<dbReference type="AlphaFoldDB" id="A0A3Q0E4F7"/>
<comment type="catalytic activity">
    <reaction evidence="7">
        <text>L-lysyl(4)-[histone H3] + 3 S-adenosyl-L-methionine = N(6),N(6),N(6)-trimethyl-L-lysyl(4)-[histone H3] + 3 S-adenosyl-L-homocysteine + 3 H(+)</text>
        <dbReference type="Rhea" id="RHEA:60260"/>
        <dbReference type="Rhea" id="RHEA-COMP:15537"/>
        <dbReference type="Rhea" id="RHEA-COMP:15547"/>
        <dbReference type="ChEBI" id="CHEBI:15378"/>
        <dbReference type="ChEBI" id="CHEBI:29969"/>
        <dbReference type="ChEBI" id="CHEBI:57856"/>
        <dbReference type="ChEBI" id="CHEBI:59789"/>
        <dbReference type="ChEBI" id="CHEBI:61961"/>
        <dbReference type="EC" id="2.1.1.354"/>
    </reaction>
</comment>
<dbReference type="Pfam" id="PF01753">
    <property type="entry name" value="zf-MYND"/>
    <property type="match status" value="1"/>
</dbReference>
<keyword evidence="3" id="KW-0949">S-adenosyl-L-methionine</keyword>
<dbReference type="SUPFAM" id="SSF144232">
    <property type="entry name" value="HIT/MYND zinc finger-like"/>
    <property type="match status" value="1"/>
</dbReference>
<evidence type="ECO:0000256" key="2">
    <source>
        <dbReference type="ARBA" id="ARBA00022603"/>
    </source>
</evidence>
<dbReference type="KEGG" id="csyr:103263730"/>
<evidence type="ECO:0000256" key="1">
    <source>
        <dbReference type="ARBA" id="ARBA00012182"/>
    </source>
</evidence>
<dbReference type="GO" id="GO:0032259">
    <property type="term" value="P:methylation"/>
    <property type="evidence" value="ECO:0007669"/>
    <property type="project" value="UniProtKB-KW"/>
</dbReference>
<evidence type="ECO:0000256" key="8">
    <source>
        <dbReference type="PROSITE-ProRule" id="PRU00134"/>
    </source>
</evidence>
<feature type="domain" description="MYND-type" evidence="9">
    <location>
        <begin position="19"/>
        <end position="46"/>
    </location>
</feature>
<dbReference type="RefSeq" id="XP_021569792.1">
    <property type="nucleotide sequence ID" value="XM_021714117.1"/>
</dbReference>
<evidence type="ECO:0000259" key="9">
    <source>
        <dbReference type="PROSITE" id="PS50865"/>
    </source>
</evidence>
<sequence>MNGTALRILKEQIKKEKLMRCSQCRVAKYCSAKCQKKAWQDHKRECKCLKICKPRYPPDSVRLLGRVVCKLMEGTSSESEKLYSFCDLESNINKLTEDKKEGLRQLAMTFQHFMREEIQDASQLPPSFDIFEAFAKRRGLTKLPKLVSNPWVQAILLPQPPEVLGLQT</sequence>
<evidence type="ECO:0000256" key="6">
    <source>
        <dbReference type="ARBA" id="ARBA00022833"/>
    </source>
</evidence>
<dbReference type="GeneID" id="103263730"/>
<dbReference type="Gene3D" id="1.10.220.160">
    <property type="match status" value="1"/>
</dbReference>